<dbReference type="InterPro" id="IPR024757">
    <property type="entry name" value="FtsZ_C"/>
</dbReference>
<dbReference type="PANTHER" id="PTHR30314:SF3">
    <property type="entry name" value="MITOCHONDRIAL DIVISION PROTEIN FSZA"/>
    <property type="match status" value="1"/>
</dbReference>
<accession>A0A2H0KP98</accession>
<dbReference type="Gene3D" id="3.30.1330.20">
    <property type="entry name" value="Tubulin/FtsZ, C-terminal domain"/>
    <property type="match status" value="1"/>
</dbReference>
<dbReference type="InterPro" id="IPR036525">
    <property type="entry name" value="Tubulin/FtsZ_GTPase_sf"/>
</dbReference>
<dbReference type="Gene3D" id="3.40.50.1440">
    <property type="entry name" value="Tubulin/FtsZ, GTPase domain"/>
    <property type="match status" value="1"/>
</dbReference>
<feature type="compositionally biased region" description="Basic and acidic residues" evidence="6">
    <location>
        <begin position="328"/>
        <end position="345"/>
    </location>
</feature>
<dbReference type="Pfam" id="PF00091">
    <property type="entry name" value="Tubulin"/>
    <property type="match status" value="1"/>
</dbReference>
<protein>
    <recommendedName>
        <fullName evidence="4 5">Cell division protein FtsZ</fullName>
    </recommendedName>
</protein>
<name>A0A2H0KP98_9BACT</name>
<feature type="binding site" evidence="4">
    <location>
        <position position="143"/>
    </location>
    <ligand>
        <name>GTP</name>
        <dbReference type="ChEBI" id="CHEBI:37565"/>
    </ligand>
</feature>
<feature type="binding site" evidence="4">
    <location>
        <position position="139"/>
    </location>
    <ligand>
        <name>GTP</name>
        <dbReference type="ChEBI" id="CHEBI:37565"/>
    </ligand>
</feature>
<evidence type="ECO:0000256" key="3">
    <source>
        <dbReference type="ARBA" id="ARBA00023134"/>
    </source>
</evidence>
<dbReference type="AlphaFoldDB" id="A0A2H0KP98"/>
<feature type="binding site" evidence="4">
    <location>
        <position position="187"/>
    </location>
    <ligand>
        <name>GTP</name>
        <dbReference type="ChEBI" id="CHEBI:37565"/>
    </ligand>
</feature>
<comment type="function">
    <text evidence="4">Essential cell division protein that forms a contractile ring structure (Z ring) at the future cell division site. The regulation of the ring assembly controls the timing and the location of cell division. One of the functions of the FtsZ ring is to recruit other cell division proteins to the septum to produce a new cell wall between the dividing cells. Binds GTP and shows GTPase activity.</text>
</comment>
<evidence type="ECO:0000259" key="7">
    <source>
        <dbReference type="PROSITE" id="PS50206"/>
    </source>
</evidence>
<evidence type="ECO:0000313" key="8">
    <source>
        <dbReference type="EMBL" id="PIQ73972.1"/>
    </source>
</evidence>
<feature type="domain" description="Rhodanese" evidence="7">
    <location>
        <begin position="82"/>
        <end position="163"/>
    </location>
</feature>
<comment type="subcellular location">
    <subcellularLocation>
        <location evidence="4">Cytoplasm</location>
    </subcellularLocation>
    <text evidence="4">Assembles at midcell at the inner surface of the cytoplasmic membrane.</text>
</comment>
<dbReference type="GO" id="GO:0000917">
    <property type="term" value="P:division septum assembly"/>
    <property type="evidence" value="ECO:0007669"/>
    <property type="project" value="UniProtKB-KW"/>
</dbReference>
<dbReference type="SUPFAM" id="SSF55307">
    <property type="entry name" value="Tubulin C-terminal domain-like"/>
    <property type="match status" value="1"/>
</dbReference>
<dbReference type="FunFam" id="3.40.50.1440:FF:000001">
    <property type="entry name" value="Cell division protein FtsZ"/>
    <property type="match status" value="1"/>
</dbReference>
<feature type="compositionally biased region" description="Low complexity" evidence="6">
    <location>
        <begin position="346"/>
        <end position="360"/>
    </location>
</feature>
<feature type="binding site" evidence="4">
    <location>
        <begin position="21"/>
        <end position="25"/>
    </location>
    <ligand>
        <name>GTP</name>
        <dbReference type="ChEBI" id="CHEBI:37565"/>
    </ligand>
</feature>
<dbReference type="NCBIfam" id="TIGR00065">
    <property type="entry name" value="ftsZ"/>
    <property type="match status" value="1"/>
</dbReference>
<keyword evidence="4" id="KW-0963">Cytoplasm</keyword>
<evidence type="ECO:0000256" key="4">
    <source>
        <dbReference type="HAMAP-Rule" id="MF_00909"/>
    </source>
</evidence>
<dbReference type="PROSITE" id="PS50206">
    <property type="entry name" value="RHODANESE_3"/>
    <property type="match status" value="1"/>
</dbReference>
<comment type="similarity">
    <text evidence="1 4">Belongs to the FtsZ family.</text>
</comment>
<feature type="region of interest" description="Disordered" evidence="6">
    <location>
        <begin position="328"/>
        <end position="371"/>
    </location>
</feature>
<dbReference type="InterPro" id="IPR001763">
    <property type="entry name" value="Rhodanese-like_dom"/>
</dbReference>
<comment type="caution">
    <text evidence="8">The sequence shown here is derived from an EMBL/GenBank/DDBJ whole genome shotgun (WGS) entry which is preliminary data.</text>
</comment>
<evidence type="ECO:0000256" key="1">
    <source>
        <dbReference type="ARBA" id="ARBA00009690"/>
    </source>
</evidence>
<dbReference type="InterPro" id="IPR008280">
    <property type="entry name" value="Tub_FtsZ_C"/>
</dbReference>
<evidence type="ECO:0000256" key="5">
    <source>
        <dbReference type="NCBIfam" id="TIGR00065"/>
    </source>
</evidence>
<dbReference type="GO" id="GO:0005737">
    <property type="term" value="C:cytoplasm"/>
    <property type="evidence" value="ECO:0007669"/>
    <property type="project" value="UniProtKB-SubCell"/>
</dbReference>
<dbReference type="InterPro" id="IPR037103">
    <property type="entry name" value="Tubulin/FtsZ-like_C"/>
</dbReference>
<dbReference type="GO" id="GO:0043093">
    <property type="term" value="P:FtsZ-dependent cytokinesis"/>
    <property type="evidence" value="ECO:0007669"/>
    <property type="project" value="UniProtKB-UniRule"/>
</dbReference>
<sequence>MAQVKPDIETFAKIKVIGAGGAGGNAVTRMVEAKIHGVDFVAVNADAQQLHHCKAPQKLLIGKNLTRGLGAGMNPDIGRQAAEENKDEIQDLIKGADLVFVTCGMGGGVGTGSSAVVAEAAKDAGVLTVGVVTKPFTFEGFQRMRIAEGGLEQLKSRVDTLITIPNDKILQLIERNTPLLEAFRTVDDVLRQAVQGISDMIVTPGVVNVDFADVRAIMQDAGSALMGVGRASGDDRAVEAARAAINSPLLEVAIDGAKGVLFNISGGPDLTMIEINEAAKIITESIDPDAKVIFGAVTDEKMKKGEIKVTVIATGFGEKVARKERAIDLDKDEENARPKPIEAKKNNNNSSPTSPVSPKKPNFEVSQIEESGQEWDIPAFIRRKMK</sequence>
<dbReference type="GO" id="GO:0032153">
    <property type="term" value="C:cell division site"/>
    <property type="evidence" value="ECO:0007669"/>
    <property type="project" value="UniProtKB-UniRule"/>
</dbReference>
<dbReference type="EMBL" id="PCVN01000125">
    <property type="protein sequence ID" value="PIQ73972.1"/>
    <property type="molecule type" value="Genomic_DNA"/>
</dbReference>
<dbReference type="CDD" id="cd02201">
    <property type="entry name" value="FtsZ_type1"/>
    <property type="match status" value="1"/>
</dbReference>
<dbReference type="Pfam" id="PF12327">
    <property type="entry name" value="FtsZ_C"/>
    <property type="match status" value="1"/>
</dbReference>
<dbReference type="Proteomes" id="UP000231550">
    <property type="component" value="Unassembled WGS sequence"/>
</dbReference>
<evidence type="ECO:0000256" key="2">
    <source>
        <dbReference type="ARBA" id="ARBA00022741"/>
    </source>
</evidence>
<dbReference type="PRINTS" id="PR00423">
    <property type="entry name" value="CELLDVISFTSZ"/>
</dbReference>
<keyword evidence="2 4" id="KW-0547">Nucleotide-binding</keyword>
<keyword evidence="4" id="KW-0131">Cell cycle</keyword>
<dbReference type="InterPro" id="IPR003008">
    <property type="entry name" value="Tubulin_FtsZ_GTPase"/>
</dbReference>
<gene>
    <name evidence="4" type="primary">ftsZ</name>
    <name evidence="8" type="ORF">COV85_04640</name>
</gene>
<comment type="caution">
    <text evidence="4">Lacks conserved residue(s) required for the propagation of feature annotation.</text>
</comment>
<reference evidence="8 9" key="1">
    <citation type="submission" date="2017-09" db="EMBL/GenBank/DDBJ databases">
        <title>Depth-based differentiation of microbial function through sediment-hosted aquifers and enrichment of novel symbionts in the deep terrestrial subsurface.</title>
        <authorList>
            <person name="Probst A.J."/>
            <person name="Ladd B."/>
            <person name="Jarett J.K."/>
            <person name="Geller-Mcgrath D.E."/>
            <person name="Sieber C.M."/>
            <person name="Emerson J.B."/>
            <person name="Anantharaman K."/>
            <person name="Thomas B.C."/>
            <person name="Malmstrom R."/>
            <person name="Stieglmeier M."/>
            <person name="Klingl A."/>
            <person name="Woyke T."/>
            <person name="Ryan C.M."/>
            <person name="Banfield J.F."/>
        </authorList>
    </citation>
    <scope>NUCLEOTIDE SEQUENCE [LARGE SCALE GENOMIC DNA]</scope>
    <source>
        <strain evidence="8">CG11_big_fil_rev_8_21_14_0_20_44_10</strain>
    </source>
</reference>
<proteinExistence type="inferred from homology"/>
<dbReference type="SUPFAM" id="SSF52490">
    <property type="entry name" value="Tubulin nucleotide-binding domain-like"/>
    <property type="match status" value="1"/>
</dbReference>
<dbReference type="GO" id="GO:0003924">
    <property type="term" value="F:GTPase activity"/>
    <property type="evidence" value="ECO:0007669"/>
    <property type="project" value="UniProtKB-UniRule"/>
</dbReference>
<comment type="subunit">
    <text evidence="4">Homodimer. Polymerizes to form a dynamic ring structure in a strictly GTP-dependent manner. Interacts directly with several other division proteins.</text>
</comment>
<dbReference type="InterPro" id="IPR018316">
    <property type="entry name" value="Tubulin/FtsZ_2-layer-sand-dom"/>
</dbReference>
<organism evidence="8 9">
    <name type="scientific">Candidatus Portnoybacteria bacterium CG11_big_fil_rev_8_21_14_0_20_44_10</name>
    <dbReference type="NCBI Taxonomy" id="1974818"/>
    <lineage>
        <taxon>Bacteria</taxon>
        <taxon>Candidatus Portnoyibacteriota</taxon>
    </lineage>
</organism>
<dbReference type="SMART" id="SM00864">
    <property type="entry name" value="Tubulin"/>
    <property type="match status" value="1"/>
</dbReference>
<dbReference type="GO" id="GO:0051258">
    <property type="term" value="P:protein polymerization"/>
    <property type="evidence" value="ECO:0007669"/>
    <property type="project" value="UniProtKB-UniRule"/>
</dbReference>
<evidence type="ECO:0000256" key="6">
    <source>
        <dbReference type="SAM" id="MobiDB-lite"/>
    </source>
</evidence>
<keyword evidence="4" id="KW-0717">Septation</keyword>
<dbReference type="SMART" id="SM00865">
    <property type="entry name" value="Tubulin_C"/>
    <property type="match status" value="1"/>
</dbReference>
<keyword evidence="4 8" id="KW-0132">Cell division</keyword>
<dbReference type="HAMAP" id="MF_00909">
    <property type="entry name" value="FtsZ"/>
    <property type="match status" value="1"/>
</dbReference>
<evidence type="ECO:0000313" key="9">
    <source>
        <dbReference type="Proteomes" id="UP000231550"/>
    </source>
</evidence>
<dbReference type="InterPro" id="IPR000158">
    <property type="entry name" value="Cell_div_FtsZ"/>
</dbReference>
<dbReference type="InterPro" id="IPR045061">
    <property type="entry name" value="FtsZ/CetZ"/>
</dbReference>
<keyword evidence="3 4" id="KW-0342">GTP-binding</keyword>
<dbReference type="GO" id="GO:0005525">
    <property type="term" value="F:GTP binding"/>
    <property type="evidence" value="ECO:0007669"/>
    <property type="project" value="UniProtKB-UniRule"/>
</dbReference>
<dbReference type="PANTHER" id="PTHR30314">
    <property type="entry name" value="CELL DIVISION PROTEIN FTSZ-RELATED"/>
    <property type="match status" value="1"/>
</dbReference>